<comment type="caution">
    <text evidence="2">The sequence shown here is derived from an EMBL/GenBank/DDBJ whole genome shotgun (WGS) entry which is preliminary data.</text>
</comment>
<keyword evidence="1" id="KW-0732">Signal</keyword>
<dbReference type="RefSeq" id="WP_254088625.1">
    <property type="nucleotide sequence ID" value="NZ_JAHESC010000002.1"/>
</dbReference>
<evidence type="ECO:0000313" key="2">
    <source>
        <dbReference type="EMBL" id="MBT1685376.1"/>
    </source>
</evidence>
<evidence type="ECO:0000313" key="3">
    <source>
        <dbReference type="Proteomes" id="UP001319180"/>
    </source>
</evidence>
<evidence type="ECO:0000256" key="1">
    <source>
        <dbReference type="SAM" id="SignalP"/>
    </source>
</evidence>
<reference evidence="2 3" key="1">
    <citation type="submission" date="2021-05" db="EMBL/GenBank/DDBJ databases">
        <title>A Polyphasic approach of four new species of the genus Ohtaekwangia: Ohtaekwangia histidinii sp. nov., Ohtaekwangia cretensis sp. nov., Ohtaekwangia indiensis sp. nov., Ohtaekwangia reichenbachii sp. nov. from diverse environment.</title>
        <authorList>
            <person name="Octaviana S."/>
        </authorList>
    </citation>
    <scope>NUCLEOTIDE SEQUENCE [LARGE SCALE GENOMIC DNA]</scope>
    <source>
        <strain evidence="2 3">PWU37</strain>
    </source>
</reference>
<sequence length="204" mass="23106">MTMSLTKVFAIFLLLVAFVPTVQAQRNETPNSIGIRLGDPLGVSYKRYLPANKALEFVLGSGVHGWYRSYYKNSFDHFSRYDGDRYLSHRVESTFTLLGRYLFHYNIPMDPPASEGTVEWYWGIGAMLRSAKVRYHYQENAPPQLVKNDTRNDITFGPEGIIGMEYTFEDIPLTLFGEVSLLIEIADRPGAVKFSGGTGARVNF</sequence>
<organism evidence="2 3">
    <name type="scientific">Dawidia soli</name>
    <dbReference type="NCBI Taxonomy" id="2782352"/>
    <lineage>
        <taxon>Bacteria</taxon>
        <taxon>Pseudomonadati</taxon>
        <taxon>Bacteroidota</taxon>
        <taxon>Cytophagia</taxon>
        <taxon>Cytophagales</taxon>
        <taxon>Chryseotaleaceae</taxon>
        <taxon>Dawidia</taxon>
    </lineage>
</organism>
<dbReference type="EMBL" id="JAHESC010000002">
    <property type="protein sequence ID" value="MBT1685376.1"/>
    <property type="molecule type" value="Genomic_DNA"/>
</dbReference>
<accession>A0AAP2D6E3</accession>
<dbReference type="Proteomes" id="UP001319180">
    <property type="component" value="Unassembled WGS sequence"/>
</dbReference>
<name>A0AAP2D6E3_9BACT</name>
<feature type="signal peptide" evidence="1">
    <location>
        <begin position="1"/>
        <end position="24"/>
    </location>
</feature>
<evidence type="ECO:0008006" key="4">
    <source>
        <dbReference type="Google" id="ProtNLM"/>
    </source>
</evidence>
<proteinExistence type="predicted"/>
<gene>
    <name evidence="2" type="ORF">KK078_02350</name>
</gene>
<keyword evidence="3" id="KW-1185">Reference proteome</keyword>
<dbReference type="AlphaFoldDB" id="A0AAP2D6E3"/>
<protein>
    <recommendedName>
        <fullName evidence="4">Outer membrane protein beta-barrel domain-containing protein</fullName>
    </recommendedName>
</protein>
<feature type="chain" id="PRO_5042813144" description="Outer membrane protein beta-barrel domain-containing protein" evidence="1">
    <location>
        <begin position="25"/>
        <end position="204"/>
    </location>
</feature>